<evidence type="ECO:0000256" key="3">
    <source>
        <dbReference type="ARBA" id="ARBA00007931"/>
    </source>
</evidence>
<evidence type="ECO:0000256" key="6">
    <source>
        <dbReference type="ARBA" id="ARBA00022692"/>
    </source>
</evidence>
<feature type="transmembrane region" description="Helical" evidence="13">
    <location>
        <begin position="195"/>
        <end position="213"/>
    </location>
</feature>
<dbReference type="PANTHER" id="PTHR35864:SF1">
    <property type="entry name" value="ZINC METALLOPROTEASE YWHC-RELATED"/>
    <property type="match status" value="1"/>
</dbReference>
<keyword evidence="10 13" id="KW-1133">Transmembrane helix</keyword>
<dbReference type="InterPro" id="IPR044537">
    <property type="entry name" value="Rip2-like"/>
</dbReference>
<comment type="similarity">
    <text evidence="3">Belongs to the peptidase M50B family.</text>
</comment>
<feature type="transmembrane region" description="Helical" evidence="13">
    <location>
        <begin position="92"/>
        <end position="110"/>
    </location>
</feature>
<evidence type="ECO:0000256" key="2">
    <source>
        <dbReference type="ARBA" id="ARBA00004651"/>
    </source>
</evidence>
<keyword evidence="6 13" id="KW-0812">Transmembrane</keyword>
<dbReference type="GO" id="GO:0005886">
    <property type="term" value="C:plasma membrane"/>
    <property type="evidence" value="ECO:0007669"/>
    <property type="project" value="UniProtKB-SubCell"/>
</dbReference>
<dbReference type="GO" id="GO:0008237">
    <property type="term" value="F:metallopeptidase activity"/>
    <property type="evidence" value="ECO:0007669"/>
    <property type="project" value="UniProtKB-KW"/>
</dbReference>
<evidence type="ECO:0000259" key="14">
    <source>
        <dbReference type="Pfam" id="PF02163"/>
    </source>
</evidence>
<feature type="domain" description="Peptidase M50" evidence="14">
    <location>
        <begin position="127"/>
        <end position="166"/>
    </location>
</feature>
<feature type="transmembrane region" description="Helical" evidence="13">
    <location>
        <begin position="130"/>
        <end position="149"/>
    </location>
</feature>
<dbReference type="GO" id="GO:0006508">
    <property type="term" value="P:proteolysis"/>
    <property type="evidence" value="ECO:0007669"/>
    <property type="project" value="UniProtKB-KW"/>
</dbReference>
<evidence type="ECO:0000256" key="1">
    <source>
        <dbReference type="ARBA" id="ARBA00001947"/>
    </source>
</evidence>
<accession>A0A1F4PNM7</accession>
<dbReference type="Proteomes" id="UP000179010">
    <property type="component" value="Unassembled WGS sequence"/>
</dbReference>
<keyword evidence="11" id="KW-0482">Metalloprotease</keyword>
<reference evidence="15 16" key="1">
    <citation type="journal article" date="2016" name="Nat. Commun.">
        <title>Thousands of microbial genomes shed light on interconnected biogeochemical processes in an aquifer system.</title>
        <authorList>
            <person name="Anantharaman K."/>
            <person name="Brown C.T."/>
            <person name="Hug L.A."/>
            <person name="Sharon I."/>
            <person name="Castelle C.J."/>
            <person name="Probst A.J."/>
            <person name="Thomas B.C."/>
            <person name="Singh A."/>
            <person name="Wilkins M.J."/>
            <person name="Karaoz U."/>
            <person name="Brodie E.L."/>
            <person name="Williams K.H."/>
            <person name="Hubbard S.S."/>
            <person name="Banfield J.F."/>
        </authorList>
    </citation>
    <scope>NUCLEOTIDE SEQUENCE [LARGE SCALE GENOMIC DNA]</scope>
</reference>
<comment type="caution">
    <text evidence="15">The sequence shown here is derived from an EMBL/GenBank/DDBJ whole genome shotgun (WGS) entry which is preliminary data.</text>
</comment>
<organism evidence="15 16">
    <name type="scientific">candidate division Kazan bacterium RIFCSPLOWO2_01_FULL_48_13</name>
    <dbReference type="NCBI Taxonomy" id="1798539"/>
    <lineage>
        <taxon>Bacteria</taxon>
        <taxon>Bacteria division Kazan-3B-28</taxon>
    </lineage>
</organism>
<keyword evidence="7" id="KW-0479">Metal-binding</keyword>
<keyword evidence="9" id="KW-0862">Zinc</keyword>
<feature type="transmembrane region" description="Helical" evidence="13">
    <location>
        <begin position="12"/>
        <end position="34"/>
    </location>
</feature>
<dbReference type="PANTHER" id="PTHR35864">
    <property type="entry name" value="ZINC METALLOPROTEASE MJ0611-RELATED"/>
    <property type="match status" value="1"/>
</dbReference>
<evidence type="ECO:0000256" key="7">
    <source>
        <dbReference type="ARBA" id="ARBA00022723"/>
    </source>
</evidence>
<keyword evidence="4" id="KW-1003">Cell membrane</keyword>
<evidence type="ECO:0000256" key="9">
    <source>
        <dbReference type="ARBA" id="ARBA00022833"/>
    </source>
</evidence>
<keyword evidence="5" id="KW-0645">Protease</keyword>
<evidence type="ECO:0000256" key="4">
    <source>
        <dbReference type="ARBA" id="ARBA00022475"/>
    </source>
</evidence>
<comment type="subcellular location">
    <subcellularLocation>
        <location evidence="2">Cell membrane</location>
        <topology evidence="2">Multi-pass membrane protein</topology>
    </subcellularLocation>
</comment>
<dbReference type="AlphaFoldDB" id="A0A1F4PNM7"/>
<keyword evidence="12 13" id="KW-0472">Membrane</keyword>
<evidence type="ECO:0000256" key="10">
    <source>
        <dbReference type="ARBA" id="ARBA00022989"/>
    </source>
</evidence>
<evidence type="ECO:0000256" key="5">
    <source>
        <dbReference type="ARBA" id="ARBA00022670"/>
    </source>
</evidence>
<evidence type="ECO:0000313" key="15">
    <source>
        <dbReference type="EMBL" id="OGB85235.1"/>
    </source>
</evidence>
<evidence type="ECO:0000256" key="12">
    <source>
        <dbReference type="ARBA" id="ARBA00023136"/>
    </source>
</evidence>
<dbReference type="CDD" id="cd06158">
    <property type="entry name" value="S2P-M50_like_1"/>
    <property type="match status" value="1"/>
</dbReference>
<evidence type="ECO:0000256" key="8">
    <source>
        <dbReference type="ARBA" id="ARBA00022801"/>
    </source>
</evidence>
<evidence type="ECO:0000256" key="13">
    <source>
        <dbReference type="SAM" id="Phobius"/>
    </source>
</evidence>
<evidence type="ECO:0000256" key="11">
    <source>
        <dbReference type="ARBA" id="ARBA00023049"/>
    </source>
</evidence>
<keyword evidence="8" id="KW-0378">Hydrolase</keyword>
<dbReference type="InterPro" id="IPR052348">
    <property type="entry name" value="Metallopeptidase_M50B"/>
</dbReference>
<dbReference type="InterPro" id="IPR008915">
    <property type="entry name" value="Peptidase_M50"/>
</dbReference>
<protein>
    <recommendedName>
        <fullName evidence="14">Peptidase M50 domain-containing protein</fullName>
    </recommendedName>
</protein>
<proteinExistence type="inferred from homology"/>
<dbReference type="EMBL" id="METE01000008">
    <property type="protein sequence ID" value="OGB85235.1"/>
    <property type="molecule type" value="Genomic_DNA"/>
</dbReference>
<name>A0A1F4PNM7_UNCK3</name>
<feature type="transmembrane region" description="Helical" evidence="13">
    <location>
        <begin position="54"/>
        <end position="72"/>
    </location>
</feature>
<evidence type="ECO:0000313" key="16">
    <source>
        <dbReference type="Proteomes" id="UP000179010"/>
    </source>
</evidence>
<comment type="cofactor">
    <cofactor evidence="1">
        <name>Zn(2+)</name>
        <dbReference type="ChEBI" id="CHEBI:29105"/>
    </cofactor>
</comment>
<dbReference type="Pfam" id="PF02163">
    <property type="entry name" value="Peptidase_M50"/>
    <property type="match status" value="1"/>
</dbReference>
<sequence length="220" mass="24366">MFIADLFSHLDRFIFFVVAIVVGITVHEFAHAWAATRLGDSTAKLSGRLTLNPLSHLDPLGTITLFVVGLGWGRPVPYNPHFVRRGVWGETMVALAGPVSNIIIATLFALPDRIMFWSSGVHPTGQLFTFLSTIVAINVLLAAFNLFPIPPLDGSKILHLIVDRLFFGRVDWMMFERSGPMILLAIIFAERLLNVSIIFRILDPIIFLINLIVGSSSPFA</sequence>
<dbReference type="GO" id="GO:0046872">
    <property type="term" value="F:metal ion binding"/>
    <property type="evidence" value="ECO:0007669"/>
    <property type="project" value="UniProtKB-KW"/>
</dbReference>
<gene>
    <name evidence="15" type="ORF">A2994_00115</name>
</gene>